<dbReference type="PANTHER" id="PTHR30547:SF5">
    <property type="entry name" value="NUCLEASE YHCG-RELATED"/>
    <property type="match status" value="1"/>
</dbReference>
<accession>A0A7G9FX94</accession>
<feature type="domain" description="YhcG PDDEXK nuclease" evidence="1">
    <location>
        <begin position="202"/>
        <end position="356"/>
    </location>
</feature>
<name>A0A7G9FX94_9FIRM</name>
<dbReference type="Gene3D" id="3.40.1350.10">
    <property type="match status" value="1"/>
</dbReference>
<dbReference type="KEGG" id="ssun:H9Q77_03245"/>
<protein>
    <submittedName>
        <fullName evidence="3">DUF1016 family protein</fullName>
    </submittedName>
</protein>
<dbReference type="Proteomes" id="UP000515981">
    <property type="component" value="Chromosome"/>
</dbReference>
<sequence length="372" mass="43619">MEKKHSEKGKASLDLTRPKLNRNTIVYHETGDLFADTCEIVESAQSIAYAAVDTILVQRNWLLGKRIAIECLDENGKADYGKKTMKKLSAELKEKYGKGFDFSSLYKYVKFHQEFPQILDSLSPKSGRPLSWTHYRILLQETSPEARAWYTKEAQEQAWSVRTLQRNISSQYYYRILMSQNAESVEKEMKELTASYQADKLEFIKNPVIAEFLGLSSNTDFTESDLEQRIITHIQKFLMELGKGYAFVARQQHIRTEKEDYYIDLVFYNYILKCFVLIDLKTSKITHQDVGQMDMYIRMYDEMKRNEGDNPTLGIILCSDTDEDIAKYSILHGHEQLFASKYKTCLPSEEQLREEIEIQKRFYYLQKEDKEN</sequence>
<evidence type="ECO:0000313" key="4">
    <source>
        <dbReference type="Proteomes" id="UP000515981"/>
    </source>
</evidence>
<dbReference type="InterPro" id="IPR053148">
    <property type="entry name" value="PD-DEXK-like_domain"/>
</dbReference>
<dbReference type="GO" id="GO:0003676">
    <property type="term" value="F:nucleic acid binding"/>
    <property type="evidence" value="ECO:0007669"/>
    <property type="project" value="InterPro"/>
</dbReference>
<dbReference type="AlphaFoldDB" id="A0A7G9FX94"/>
<dbReference type="PANTHER" id="PTHR30547">
    <property type="entry name" value="UNCHARACTERIZED PROTEIN YHCG-RELATED"/>
    <property type="match status" value="1"/>
</dbReference>
<keyword evidence="4" id="KW-1185">Reference proteome</keyword>
<dbReference type="InterPro" id="IPR009362">
    <property type="entry name" value="YhcG_C"/>
</dbReference>
<feature type="domain" description="YhcG N-terminal" evidence="2">
    <location>
        <begin position="39"/>
        <end position="175"/>
    </location>
</feature>
<reference evidence="3 4" key="1">
    <citation type="submission" date="2020-08" db="EMBL/GenBank/DDBJ databases">
        <authorList>
            <person name="Liu C."/>
            <person name="Sun Q."/>
        </authorList>
    </citation>
    <scope>NUCLEOTIDE SEQUENCE [LARGE SCALE GENOMIC DNA]</scope>
    <source>
        <strain evidence="3 4">NSJ-8</strain>
    </source>
</reference>
<dbReference type="RefSeq" id="WP_118547506.1">
    <property type="nucleotide sequence ID" value="NZ_CP060633.1"/>
</dbReference>
<gene>
    <name evidence="3" type="ORF">H9Q77_03245</name>
</gene>
<evidence type="ECO:0000259" key="1">
    <source>
        <dbReference type="Pfam" id="PF06250"/>
    </source>
</evidence>
<evidence type="ECO:0000259" key="2">
    <source>
        <dbReference type="Pfam" id="PF17761"/>
    </source>
</evidence>
<proteinExistence type="predicted"/>
<organism evidence="3 4">
    <name type="scientific">Simiaoa sunii</name>
    <dbReference type="NCBI Taxonomy" id="2763672"/>
    <lineage>
        <taxon>Bacteria</taxon>
        <taxon>Bacillati</taxon>
        <taxon>Bacillota</taxon>
        <taxon>Clostridia</taxon>
        <taxon>Lachnospirales</taxon>
        <taxon>Lachnospiraceae</taxon>
        <taxon>Simiaoa</taxon>
    </lineage>
</organism>
<dbReference type="Pfam" id="PF06250">
    <property type="entry name" value="YhcG_C"/>
    <property type="match status" value="1"/>
</dbReference>
<dbReference type="InterPro" id="IPR011856">
    <property type="entry name" value="tRNA_endonuc-like_dom_sf"/>
</dbReference>
<dbReference type="EMBL" id="CP060633">
    <property type="protein sequence ID" value="QNM03176.1"/>
    <property type="molecule type" value="Genomic_DNA"/>
</dbReference>
<evidence type="ECO:0000313" key="3">
    <source>
        <dbReference type="EMBL" id="QNM03176.1"/>
    </source>
</evidence>
<dbReference type="InterPro" id="IPR041527">
    <property type="entry name" value="YhcG_N"/>
</dbReference>
<dbReference type="Pfam" id="PF17761">
    <property type="entry name" value="DUF1016_N"/>
    <property type="match status" value="1"/>
</dbReference>